<dbReference type="STRING" id="1661398.A0A482VP97"/>
<organism evidence="1 2">
    <name type="scientific">Asbolus verrucosus</name>
    <name type="common">Desert ironclad beetle</name>
    <dbReference type="NCBI Taxonomy" id="1661398"/>
    <lineage>
        <taxon>Eukaryota</taxon>
        <taxon>Metazoa</taxon>
        <taxon>Ecdysozoa</taxon>
        <taxon>Arthropoda</taxon>
        <taxon>Hexapoda</taxon>
        <taxon>Insecta</taxon>
        <taxon>Pterygota</taxon>
        <taxon>Neoptera</taxon>
        <taxon>Endopterygota</taxon>
        <taxon>Coleoptera</taxon>
        <taxon>Polyphaga</taxon>
        <taxon>Cucujiformia</taxon>
        <taxon>Tenebrionidae</taxon>
        <taxon>Pimeliinae</taxon>
        <taxon>Asbolus</taxon>
    </lineage>
</organism>
<gene>
    <name evidence="1" type="ORF">BDFB_011051</name>
</gene>
<dbReference type="EMBL" id="QDEB01079097">
    <property type="protein sequence ID" value="RZC34550.1"/>
    <property type="molecule type" value="Genomic_DNA"/>
</dbReference>
<proteinExistence type="predicted"/>
<reference evidence="1 2" key="1">
    <citation type="submission" date="2017-03" db="EMBL/GenBank/DDBJ databases">
        <title>Genome of the blue death feigning beetle - Asbolus verrucosus.</title>
        <authorList>
            <person name="Rider S.D."/>
        </authorList>
    </citation>
    <scope>NUCLEOTIDE SEQUENCE [LARGE SCALE GENOMIC DNA]</scope>
    <source>
        <strain evidence="1">Butters</strain>
        <tissue evidence="1">Head and leg muscle</tissue>
    </source>
</reference>
<dbReference type="PANTHER" id="PTHR47510">
    <property type="entry name" value="REVERSE TRANSCRIPTASE DOMAIN-CONTAINING PROTEIN"/>
    <property type="match status" value="1"/>
</dbReference>
<keyword evidence="2" id="KW-1185">Reference proteome</keyword>
<dbReference type="Proteomes" id="UP000292052">
    <property type="component" value="Unassembled WGS sequence"/>
</dbReference>
<dbReference type="OrthoDB" id="7701049at2759"/>
<name>A0A482VP97_ASBVE</name>
<comment type="caution">
    <text evidence="1">The sequence shown here is derived from an EMBL/GenBank/DDBJ whole genome shotgun (WGS) entry which is preliminary data.</text>
</comment>
<accession>A0A482VP97</accession>
<sequence length="333" mass="39225">MCYVTVTQLSLRIFTTLPLCVDINIQNDIYVNFSARSSSKRYNFKKANFVDLYEAILNTDWSFLDIQTEVNSACHRFYEYLYNIFDNFVPLSRRNRLYIPSWYSKELCSNLIIKSRLFSKYKRCRTPESYNEFSLHRRFVQNLIKRDYNFYLANVERSILSDSTKFWNFIRDRMGRSAIPGIISYGQRVFDNPQDIVDGFAEYFYSIYNKMVTEDINISGDYSLNNWPVIDLSSVNESEIVIASKKLKPNLVSGLDQVPSLLVRDCAAIFTKPLSFIYLLNRLPFPTFGNMQESALYLRKVIYSMLQTTHLFPFCLTFQSFLKLSFIIRSFLI</sequence>
<dbReference type="PANTHER" id="PTHR47510:SF3">
    <property type="entry name" value="ENDO_EXONUCLEASE_PHOSPHATASE DOMAIN-CONTAINING PROTEIN"/>
    <property type="match status" value="1"/>
</dbReference>
<evidence type="ECO:0000313" key="2">
    <source>
        <dbReference type="Proteomes" id="UP000292052"/>
    </source>
</evidence>
<dbReference type="AlphaFoldDB" id="A0A482VP97"/>
<evidence type="ECO:0000313" key="1">
    <source>
        <dbReference type="EMBL" id="RZC34550.1"/>
    </source>
</evidence>
<protein>
    <submittedName>
        <fullName evidence="1">Uncharacterized protein</fullName>
    </submittedName>
</protein>